<reference evidence="2" key="1">
    <citation type="submission" date="2018-04" db="EMBL/GenBank/DDBJ databases">
        <title>Whole genome sequencing of Hypsizygus marmoreus.</title>
        <authorList>
            <person name="Choi I.-G."/>
            <person name="Min B."/>
            <person name="Kim J.-G."/>
            <person name="Kim S."/>
            <person name="Oh Y.-L."/>
            <person name="Kong W.-S."/>
            <person name="Park H."/>
            <person name="Jeong J."/>
            <person name="Song E.-S."/>
        </authorList>
    </citation>
    <scope>NUCLEOTIDE SEQUENCE [LARGE SCALE GENOMIC DNA]</scope>
    <source>
        <strain evidence="2">51987-8</strain>
    </source>
</reference>
<evidence type="ECO:0008006" key="4">
    <source>
        <dbReference type="Google" id="ProtNLM"/>
    </source>
</evidence>
<keyword evidence="3" id="KW-1185">Reference proteome</keyword>
<dbReference type="STRING" id="39966.A0A369KBF3"/>
<dbReference type="AlphaFoldDB" id="A0A369KBF3"/>
<dbReference type="Proteomes" id="UP000076154">
    <property type="component" value="Unassembled WGS sequence"/>
</dbReference>
<gene>
    <name evidence="2" type="ORF">Hypma_014796</name>
</gene>
<evidence type="ECO:0000313" key="3">
    <source>
        <dbReference type="Proteomes" id="UP000076154"/>
    </source>
</evidence>
<feature type="region of interest" description="Disordered" evidence="1">
    <location>
        <begin position="383"/>
        <end position="402"/>
    </location>
</feature>
<dbReference type="InParanoid" id="A0A369KBF3"/>
<feature type="region of interest" description="Disordered" evidence="1">
    <location>
        <begin position="1"/>
        <end position="55"/>
    </location>
</feature>
<name>A0A369KBF3_HYPMA</name>
<dbReference type="OrthoDB" id="3133596at2759"/>
<comment type="caution">
    <text evidence="2">The sequence shown here is derived from an EMBL/GenBank/DDBJ whole genome shotgun (WGS) entry which is preliminary data.</text>
</comment>
<proteinExistence type="predicted"/>
<protein>
    <recommendedName>
        <fullName evidence="4">HNH nuclease domain-containing protein</fullName>
    </recommendedName>
</protein>
<evidence type="ECO:0000313" key="2">
    <source>
        <dbReference type="EMBL" id="RDB29094.1"/>
    </source>
</evidence>
<feature type="region of interest" description="Disordered" evidence="1">
    <location>
        <begin position="297"/>
        <end position="341"/>
    </location>
</feature>
<feature type="compositionally biased region" description="Basic and acidic residues" evidence="1">
    <location>
        <begin position="41"/>
        <end position="54"/>
    </location>
</feature>
<sequence>MPVEQEPSELWGSENPCKQGNMSTSYDDESDTESNTFSSSSHREPAPRISRIERNAPPVNARKRVDIATRRLSQDRCLLEETASSVIVEYAYVLPRATSREMLNRLEYAWGMKWRTLNVNTRYNIFRLGVKFRSLFDDNKWLLLPSRDVVQRYYNVAMSGERTGYDAPDTDISYEYTFLAHPDMIDVPILRRNLAILGSPPPPSAYAILTYPYPELGSLKSHISPHYVICNTAQKLATSDLLLAYQQTARELAENGSHTELDDILKMVLSIYEAWKKPVADPTSFFIEDGNGNFSDTSERTMGCRAKAGHGVKRPRDERLESIGSSRQANSKKAKSSPTINKDATRLSKKALRSLDGKARLSERRARTQKLGSVKNWAAEVATSATGIGDPDQMDIVHETKD</sequence>
<dbReference type="EMBL" id="LUEZ02000010">
    <property type="protein sequence ID" value="RDB29094.1"/>
    <property type="molecule type" value="Genomic_DNA"/>
</dbReference>
<accession>A0A369KBF3</accession>
<organism evidence="2 3">
    <name type="scientific">Hypsizygus marmoreus</name>
    <name type="common">White beech mushroom</name>
    <name type="synonym">Agaricus marmoreus</name>
    <dbReference type="NCBI Taxonomy" id="39966"/>
    <lineage>
        <taxon>Eukaryota</taxon>
        <taxon>Fungi</taxon>
        <taxon>Dikarya</taxon>
        <taxon>Basidiomycota</taxon>
        <taxon>Agaricomycotina</taxon>
        <taxon>Agaricomycetes</taxon>
        <taxon>Agaricomycetidae</taxon>
        <taxon>Agaricales</taxon>
        <taxon>Tricholomatineae</taxon>
        <taxon>Lyophyllaceae</taxon>
        <taxon>Hypsizygus</taxon>
    </lineage>
</organism>
<evidence type="ECO:0000256" key="1">
    <source>
        <dbReference type="SAM" id="MobiDB-lite"/>
    </source>
</evidence>